<dbReference type="RefSeq" id="WP_307278402.1">
    <property type="nucleotide sequence ID" value="NZ_JAUSZT010000002.1"/>
</dbReference>
<dbReference type="PANTHER" id="PTHR43777:SF1">
    <property type="entry name" value="MOLYBDENUM COFACTOR CYTIDYLYLTRANSFERASE"/>
    <property type="match status" value="1"/>
</dbReference>
<gene>
    <name evidence="3" type="ORF">QFZ34_001375</name>
</gene>
<evidence type="ECO:0000313" key="3">
    <source>
        <dbReference type="EMBL" id="MDQ0996198.1"/>
    </source>
</evidence>
<dbReference type="Proteomes" id="UP001237780">
    <property type="component" value="Unassembled WGS sequence"/>
</dbReference>
<proteinExistence type="predicted"/>
<dbReference type="PANTHER" id="PTHR43777">
    <property type="entry name" value="MOLYBDENUM COFACTOR CYTIDYLYLTRANSFERASE"/>
    <property type="match status" value="1"/>
</dbReference>
<keyword evidence="3" id="KW-0808">Transferase</keyword>
<dbReference type="InterPro" id="IPR029044">
    <property type="entry name" value="Nucleotide-diphossugar_trans"/>
</dbReference>
<dbReference type="SUPFAM" id="SSF53448">
    <property type="entry name" value="Nucleotide-diphospho-sugar transferases"/>
    <property type="match status" value="1"/>
</dbReference>
<dbReference type="EMBL" id="JAUSZT010000002">
    <property type="protein sequence ID" value="MDQ0996198.1"/>
    <property type="molecule type" value="Genomic_DNA"/>
</dbReference>
<dbReference type="Pfam" id="PF12804">
    <property type="entry name" value="NTP_transf_3"/>
    <property type="match status" value="1"/>
</dbReference>
<comment type="caution">
    <text evidence="3">The sequence shown here is derived from an EMBL/GenBank/DDBJ whole genome shotgun (WGS) entry which is preliminary data.</text>
</comment>
<evidence type="ECO:0000313" key="4">
    <source>
        <dbReference type="Proteomes" id="UP001237780"/>
    </source>
</evidence>
<name>A0ABU0S619_9HYPH</name>
<sequence length="216" mass="23395">MLETCCERPFSDTAIILLAAGRSSRFDAGDKLMAMYRGAPLIEQSARLLKDEAVAVRIAVVGQHHRARSEILKATGWSLAICQTEVPALATSLSEGIRCAEEHQVGAALIILADMPEVSQRHLRALRQAITAGRSAVFSRNGKTLTPPAAFARDVFDRLTKLRGDKGARGLFATLAGAGAIEIDPYEAMDIDTVADLERAQARHIDDLQDGFQCPR</sequence>
<accession>A0ABU0S619</accession>
<dbReference type="CDD" id="cd04182">
    <property type="entry name" value="GT_2_like_f"/>
    <property type="match status" value="1"/>
</dbReference>
<keyword evidence="3" id="KW-0548">Nucleotidyltransferase</keyword>
<reference evidence="3 4" key="1">
    <citation type="submission" date="2023-07" db="EMBL/GenBank/DDBJ databases">
        <title>Comparative genomics of wheat-associated soil bacteria to identify genetic determinants of phenazine resistance.</title>
        <authorList>
            <person name="Mouncey N."/>
        </authorList>
    </citation>
    <scope>NUCLEOTIDE SEQUENCE [LARGE SCALE GENOMIC DNA]</scope>
    <source>
        <strain evidence="3 4">W4I11</strain>
    </source>
</reference>
<organism evidence="3 4">
    <name type="scientific">Phyllobacterium ifriqiyense</name>
    <dbReference type="NCBI Taxonomy" id="314238"/>
    <lineage>
        <taxon>Bacteria</taxon>
        <taxon>Pseudomonadati</taxon>
        <taxon>Pseudomonadota</taxon>
        <taxon>Alphaproteobacteria</taxon>
        <taxon>Hyphomicrobiales</taxon>
        <taxon>Phyllobacteriaceae</taxon>
        <taxon>Phyllobacterium</taxon>
    </lineage>
</organism>
<dbReference type="Gene3D" id="3.90.550.10">
    <property type="entry name" value="Spore Coat Polysaccharide Biosynthesis Protein SpsA, Chain A"/>
    <property type="match status" value="1"/>
</dbReference>
<evidence type="ECO:0000256" key="1">
    <source>
        <dbReference type="ARBA" id="ARBA00022842"/>
    </source>
</evidence>
<dbReference type="GO" id="GO:0016779">
    <property type="term" value="F:nucleotidyltransferase activity"/>
    <property type="evidence" value="ECO:0007669"/>
    <property type="project" value="UniProtKB-KW"/>
</dbReference>
<dbReference type="InterPro" id="IPR025877">
    <property type="entry name" value="MobA-like_NTP_Trfase"/>
</dbReference>
<keyword evidence="1" id="KW-0460">Magnesium</keyword>
<protein>
    <submittedName>
        <fullName evidence="3">CTP:molybdopterin cytidylyltransferase MocA</fullName>
    </submittedName>
</protein>
<evidence type="ECO:0000259" key="2">
    <source>
        <dbReference type="Pfam" id="PF12804"/>
    </source>
</evidence>
<keyword evidence="4" id="KW-1185">Reference proteome</keyword>
<feature type="domain" description="MobA-like NTP transferase" evidence="2">
    <location>
        <begin position="16"/>
        <end position="175"/>
    </location>
</feature>